<evidence type="ECO:0000313" key="1">
    <source>
        <dbReference type="EMBL" id="CAD7277335.1"/>
    </source>
</evidence>
<dbReference type="EMBL" id="OA882910">
    <property type="protein sequence ID" value="CAD7277335.1"/>
    <property type="molecule type" value="Genomic_DNA"/>
</dbReference>
<sequence>MLQDLFGLKDSEVKALGVRNVDDRNKILSSLRNLQERRKKVVTFGRYTETCFAIVATVCNIPELLG</sequence>
<keyword evidence="2" id="KW-1185">Reference proteome</keyword>
<protein>
    <recommendedName>
        <fullName evidence="3">SAM domain-containing protein</fullName>
    </recommendedName>
</protein>
<reference evidence="1" key="1">
    <citation type="submission" date="2020-11" db="EMBL/GenBank/DDBJ databases">
        <authorList>
            <person name="Tran Van P."/>
        </authorList>
    </citation>
    <scope>NUCLEOTIDE SEQUENCE</scope>
</reference>
<dbReference type="EMBL" id="CAJPEX010000873">
    <property type="protein sequence ID" value="CAG0917487.1"/>
    <property type="molecule type" value="Genomic_DNA"/>
</dbReference>
<dbReference type="SUPFAM" id="SSF47769">
    <property type="entry name" value="SAM/Pointed domain"/>
    <property type="match status" value="1"/>
</dbReference>
<accession>A0A7R9BL43</accession>
<evidence type="ECO:0008006" key="3">
    <source>
        <dbReference type="Google" id="ProtNLM"/>
    </source>
</evidence>
<evidence type="ECO:0000313" key="2">
    <source>
        <dbReference type="Proteomes" id="UP000678499"/>
    </source>
</evidence>
<name>A0A7R9BL43_9CRUS</name>
<dbReference type="AlphaFoldDB" id="A0A7R9BL43"/>
<dbReference type="InterPro" id="IPR013761">
    <property type="entry name" value="SAM/pointed_sf"/>
</dbReference>
<organism evidence="1">
    <name type="scientific">Notodromas monacha</name>
    <dbReference type="NCBI Taxonomy" id="399045"/>
    <lineage>
        <taxon>Eukaryota</taxon>
        <taxon>Metazoa</taxon>
        <taxon>Ecdysozoa</taxon>
        <taxon>Arthropoda</taxon>
        <taxon>Crustacea</taxon>
        <taxon>Oligostraca</taxon>
        <taxon>Ostracoda</taxon>
        <taxon>Podocopa</taxon>
        <taxon>Podocopida</taxon>
        <taxon>Cypridocopina</taxon>
        <taxon>Cypridoidea</taxon>
        <taxon>Cyprididae</taxon>
        <taxon>Notodromas</taxon>
    </lineage>
</organism>
<gene>
    <name evidence="1" type="ORF">NMOB1V02_LOCUS5070</name>
</gene>
<dbReference type="Proteomes" id="UP000678499">
    <property type="component" value="Unassembled WGS sequence"/>
</dbReference>
<dbReference type="Gene3D" id="1.10.150.50">
    <property type="entry name" value="Transcription Factor, Ets-1"/>
    <property type="match status" value="1"/>
</dbReference>
<proteinExistence type="predicted"/>